<feature type="region of interest" description="Disordered" evidence="1">
    <location>
        <begin position="1"/>
        <end position="103"/>
    </location>
</feature>
<dbReference type="AlphaFoldDB" id="A0A9Q3JMG6"/>
<keyword evidence="3" id="KW-1185">Reference proteome</keyword>
<feature type="compositionally biased region" description="Basic and acidic residues" evidence="1">
    <location>
        <begin position="25"/>
        <end position="39"/>
    </location>
</feature>
<dbReference type="Proteomes" id="UP000765509">
    <property type="component" value="Unassembled WGS sequence"/>
</dbReference>
<proteinExistence type="predicted"/>
<evidence type="ECO:0000313" key="3">
    <source>
        <dbReference type="Proteomes" id="UP000765509"/>
    </source>
</evidence>
<organism evidence="2 3">
    <name type="scientific">Austropuccinia psidii MF-1</name>
    <dbReference type="NCBI Taxonomy" id="1389203"/>
    <lineage>
        <taxon>Eukaryota</taxon>
        <taxon>Fungi</taxon>
        <taxon>Dikarya</taxon>
        <taxon>Basidiomycota</taxon>
        <taxon>Pucciniomycotina</taxon>
        <taxon>Pucciniomycetes</taxon>
        <taxon>Pucciniales</taxon>
        <taxon>Sphaerophragmiaceae</taxon>
        <taxon>Austropuccinia</taxon>
    </lineage>
</organism>
<sequence>MDEMEFKFQLDHEYDMSESSVNESSNHEKGHDNHCHVSPENKLTQHRRTLSSSSHQNIMTNNRQSPFSSSPENTKCQHRRSPSSPSPEVIMSQNGSSTLSVEL</sequence>
<comment type="caution">
    <text evidence="2">The sequence shown here is derived from an EMBL/GenBank/DDBJ whole genome shotgun (WGS) entry which is preliminary data.</text>
</comment>
<protein>
    <submittedName>
        <fullName evidence="2">Uncharacterized protein</fullName>
    </submittedName>
</protein>
<evidence type="ECO:0000256" key="1">
    <source>
        <dbReference type="SAM" id="MobiDB-lite"/>
    </source>
</evidence>
<feature type="compositionally biased region" description="Basic and acidic residues" evidence="1">
    <location>
        <begin position="1"/>
        <end position="15"/>
    </location>
</feature>
<dbReference type="EMBL" id="AVOT02075797">
    <property type="protein sequence ID" value="MBW0564422.1"/>
    <property type="molecule type" value="Genomic_DNA"/>
</dbReference>
<accession>A0A9Q3JMG6</accession>
<feature type="compositionally biased region" description="Polar residues" evidence="1">
    <location>
        <begin position="91"/>
        <end position="103"/>
    </location>
</feature>
<name>A0A9Q3JMG6_9BASI</name>
<reference evidence="2" key="1">
    <citation type="submission" date="2021-03" db="EMBL/GenBank/DDBJ databases">
        <title>Draft genome sequence of rust myrtle Austropuccinia psidii MF-1, a brazilian biotype.</title>
        <authorList>
            <person name="Quecine M.C."/>
            <person name="Pachon D.M.R."/>
            <person name="Bonatelli M.L."/>
            <person name="Correr F.H."/>
            <person name="Franceschini L.M."/>
            <person name="Leite T.F."/>
            <person name="Margarido G.R.A."/>
            <person name="Almeida C.A."/>
            <person name="Ferrarezi J.A."/>
            <person name="Labate C.A."/>
        </authorList>
    </citation>
    <scope>NUCLEOTIDE SEQUENCE</scope>
    <source>
        <strain evidence="2">MF-1</strain>
    </source>
</reference>
<gene>
    <name evidence="2" type="ORF">O181_104137</name>
</gene>
<feature type="compositionally biased region" description="Polar residues" evidence="1">
    <location>
        <begin position="50"/>
        <end position="74"/>
    </location>
</feature>
<evidence type="ECO:0000313" key="2">
    <source>
        <dbReference type="EMBL" id="MBW0564422.1"/>
    </source>
</evidence>